<dbReference type="Gene3D" id="1.10.10.10">
    <property type="entry name" value="Winged helix-like DNA-binding domain superfamily/Winged helix DNA-binding domain"/>
    <property type="match status" value="1"/>
</dbReference>
<evidence type="ECO:0008006" key="6">
    <source>
        <dbReference type="Google" id="ProtNLM"/>
    </source>
</evidence>
<dbReference type="AlphaFoldDB" id="A0A1H5ZQV0"/>
<feature type="compositionally biased region" description="Low complexity" evidence="1">
    <location>
        <begin position="501"/>
        <end position="510"/>
    </location>
</feature>
<dbReference type="InterPro" id="IPR036388">
    <property type="entry name" value="WH-like_DNA-bd_sf"/>
</dbReference>
<keyword evidence="4" id="KW-1185">Reference proteome</keyword>
<feature type="compositionally biased region" description="Low complexity" evidence="1">
    <location>
        <begin position="296"/>
        <end position="311"/>
    </location>
</feature>
<evidence type="ECO:0000313" key="4">
    <source>
        <dbReference type="Proteomes" id="UP000236740"/>
    </source>
</evidence>
<feature type="compositionally biased region" description="Low complexity" evidence="1">
    <location>
        <begin position="525"/>
        <end position="549"/>
    </location>
</feature>
<sequence length="617" mass="62675">MSDAPQGREVARRLFAAEFDDATLSYSEGDDERAPNYVVTPTGARVNRLFAVGALTEVEQVNEEILRGRIADPTGAFVSYAGQYQPDAMNFLDRATPPCFVSLTGKARTYQPEDSDRIFTSVRPESLNEVDADTRDRWVVAAAEATLERVATTAAALDLDVRGEDLTAALESRGVESALAQGVALAIDHYGPTEHYLEGIRSMAVQALELVAGERDAVEAPTASPNDPGSRELGPLPAVAASSAAPGDAAAAVPVDDEASEAEGETAGVAEGGEETAPGGTTAAESSETAVEESSETTAAGSNEATAAAEGPVDSAETSPSADTAEETPSTDVAAESDSDSPSTADEASVSDSPSAVDESDVLAGESESATEGSATDAEPTTSSVEATGSSSEDAAAEPPADDSEEPEAGDLGDFGTETEESSTDAGAGIADDEMYELDEEERAEIEAEYGTEFETGNEVDEPGEADIDVPDVDELESEIEGDTADAAGEEDEAIAESDADAGAATEGAGLSTEDAGAASEEPGSDAAATGATSDAGGAESEATPAESESAADVDLEDAAVSVMADLDDGDGADREAVVAAVVEEYGADPDDVAEAIQEALMSGMCYEPNEGTLKSI</sequence>
<accession>A0A1H5ZQV0</accession>
<reference evidence="2 5" key="2">
    <citation type="journal article" date="2019" name="Nat. Commun.">
        <title>A new type of DNA phosphorothioation-based antiviral system in archaea.</title>
        <authorList>
            <person name="Xiong L."/>
            <person name="Liu S."/>
            <person name="Chen S."/>
            <person name="Xiao Y."/>
            <person name="Zhu B."/>
            <person name="Gao Y."/>
            <person name="Zhang Y."/>
            <person name="Chen B."/>
            <person name="Luo J."/>
            <person name="Deng Z."/>
            <person name="Chen X."/>
            <person name="Wang L."/>
            <person name="Chen S."/>
        </authorList>
    </citation>
    <scope>NUCLEOTIDE SEQUENCE [LARGE SCALE GENOMIC DNA]</scope>
    <source>
        <strain evidence="2 5">CGMCC 1.10331</strain>
    </source>
</reference>
<dbReference type="KEGG" id="hlm:DV707_10230"/>
<evidence type="ECO:0000256" key="1">
    <source>
        <dbReference type="SAM" id="MobiDB-lite"/>
    </source>
</evidence>
<evidence type="ECO:0000313" key="3">
    <source>
        <dbReference type="EMBL" id="SEG38135.1"/>
    </source>
</evidence>
<dbReference type="OrthoDB" id="214631at2157"/>
<protein>
    <recommendedName>
        <fullName evidence="6">Rpa-associated protein</fullName>
    </recommendedName>
</protein>
<dbReference type="Proteomes" id="UP000296733">
    <property type="component" value="Chromosome"/>
</dbReference>
<evidence type="ECO:0000313" key="2">
    <source>
        <dbReference type="EMBL" id="QCC48004.1"/>
    </source>
</evidence>
<name>A0A1H5ZQV0_9EURY</name>
<proteinExistence type="predicted"/>
<dbReference type="GeneID" id="39858470"/>
<feature type="compositionally biased region" description="Polar residues" evidence="1">
    <location>
        <begin position="368"/>
        <end position="389"/>
    </location>
</feature>
<dbReference type="EMBL" id="CP031311">
    <property type="protein sequence ID" value="QCC48004.1"/>
    <property type="molecule type" value="Genomic_DNA"/>
</dbReference>
<reference evidence="3 4" key="1">
    <citation type="submission" date="2016-10" db="EMBL/GenBank/DDBJ databases">
        <authorList>
            <person name="de Groot N.N."/>
        </authorList>
    </citation>
    <scope>NUCLEOTIDE SEQUENCE [LARGE SCALE GENOMIC DNA]</scope>
    <source>
        <strain evidence="3 4">CGMCC 1.10331</strain>
    </source>
</reference>
<dbReference type="RefSeq" id="WP_103991794.1">
    <property type="nucleotide sequence ID" value="NZ_CP031311.1"/>
</dbReference>
<feature type="compositionally biased region" description="Acidic residues" evidence="1">
    <location>
        <begin position="400"/>
        <end position="423"/>
    </location>
</feature>
<feature type="compositionally biased region" description="Acidic residues" evidence="1">
    <location>
        <begin position="255"/>
        <end position="264"/>
    </location>
</feature>
<gene>
    <name evidence="2" type="ORF">DV707_10230</name>
    <name evidence="3" type="ORF">SAMN04488133_2106</name>
</gene>
<feature type="region of interest" description="Disordered" evidence="1">
    <location>
        <begin position="216"/>
        <end position="557"/>
    </location>
</feature>
<feature type="compositionally biased region" description="Low complexity" evidence="1">
    <location>
        <begin position="265"/>
        <end position="289"/>
    </location>
</feature>
<feature type="compositionally biased region" description="Polar residues" evidence="1">
    <location>
        <begin position="340"/>
        <end position="354"/>
    </location>
</feature>
<organism evidence="3 4">
    <name type="scientific">Halobellus limi</name>
    <dbReference type="NCBI Taxonomy" id="699433"/>
    <lineage>
        <taxon>Archaea</taxon>
        <taxon>Methanobacteriati</taxon>
        <taxon>Methanobacteriota</taxon>
        <taxon>Stenosarchaea group</taxon>
        <taxon>Halobacteria</taxon>
        <taxon>Halobacteriales</taxon>
        <taxon>Haloferacaceae</taxon>
        <taxon>Halobellus</taxon>
    </lineage>
</organism>
<feature type="compositionally biased region" description="Low complexity" evidence="1">
    <location>
        <begin position="237"/>
        <end position="254"/>
    </location>
</feature>
<dbReference type="EMBL" id="FNVN01000002">
    <property type="protein sequence ID" value="SEG38135.1"/>
    <property type="molecule type" value="Genomic_DNA"/>
</dbReference>
<feature type="compositionally biased region" description="Polar residues" evidence="1">
    <location>
        <begin position="316"/>
        <end position="331"/>
    </location>
</feature>
<dbReference type="Proteomes" id="UP000236740">
    <property type="component" value="Unassembled WGS sequence"/>
</dbReference>
<feature type="compositionally biased region" description="Low complexity" evidence="1">
    <location>
        <begin position="390"/>
        <end position="399"/>
    </location>
</feature>
<evidence type="ECO:0000313" key="5">
    <source>
        <dbReference type="Proteomes" id="UP000296733"/>
    </source>
</evidence>
<feature type="compositionally biased region" description="Acidic residues" evidence="1">
    <location>
        <begin position="431"/>
        <end position="500"/>
    </location>
</feature>